<accession>A0ABT4BC82</accession>
<keyword evidence="2" id="KW-1185">Reference proteome</keyword>
<reference evidence="1" key="1">
    <citation type="submission" date="2022-11" db="EMBL/GenBank/DDBJ databases">
        <authorList>
            <person name="Somphong A."/>
            <person name="Phongsopitanun W."/>
        </authorList>
    </citation>
    <scope>NUCLEOTIDE SEQUENCE</scope>
    <source>
        <strain evidence="1">Pm04-4</strain>
    </source>
</reference>
<evidence type="ECO:0000313" key="2">
    <source>
        <dbReference type="Proteomes" id="UP001151002"/>
    </source>
</evidence>
<dbReference type="EMBL" id="JAPNTZ010000018">
    <property type="protein sequence ID" value="MCY1144092.1"/>
    <property type="molecule type" value="Genomic_DNA"/>
</dbReference>
<gene>
    <name evidence="1" type="ORF">OWR29_39365</name>
</gene>
<proteinExistence type="predicted"/>
<protein>
    <submittedName>
        <fullName evidence="1">Uncharacterized protein</fullName>
    </submittedName>
</protein>
<dbReference type="Proteomes" id="UP001151002">
    <property type="component" value="Unassembled WGS sequence"/>
</dbReference>
<sequence length="63" mass="6888">MATKSFDSLATNAADKVKVEESALRSGREDSLRTLRGVKSSMMIDMLKASQAERSPERNVGKT</sequence>
<comment type="caution">
    <text evidence="1">The sequence shown here is derived from an EMBL/GenBank/DDBJ whole genome shotgun (WGS) entry which is preliminary data.</text>
</comment>
<organism evidence="1 2">
    <name type="scientific">Paractinoplanes pyxinae</name>
    <dbReference type="NCBI Taxonomy" id="2997416"/>
    <lineage>
        <taxon>Bacteria</taxon>
        <taxon>Bacillati</taxon>
        <taxon>Actinomycetota</taxon>
        <taxon>Actinomycetes</taxon>
        <taxon>Micromonosporales</taxon>
        <taxon>Micromonosporaceae</taxon>
        <taxon>Paractinoplanes</taxon>
    </lineage>
</organism>
<evidence type="ECO:0000313" key="1">
    <source>
        <dbReference type="EMBL" id="MCY1144092.1"/>
    </source>
</evidence>
<dbReference type="RefSeq" id="WP_267568647.1">
    <property type="nucleotide sequence ID" value="NZ_JAPNTZ010000018.1"/>
</dbReference>
<name>A0ABT4BC82_9ACTN</name>